<feature type="transmembrane region" description="Helical" evidence="6">
    <location>
        <begin position="98"/>
        <end position="117"/>
    </location>
</feature>
<gene>
    <name evidence="7" type="ORF">AV274_4843</name>
</gene>
<dbReference type="OrthoDB" id="5963193at2759"/>
<keyword evidence="8" id="KW-1185">Reference proteome</keyword>
<accession>A0A196S8U7</accession>
<evidence type="ECO:0000256" key="6">
    <source>
        <dbReference type="SAM" id="Phobius"/>
    </source>
</evidence>
<dbReference type="PANTHER" id="PTHR10383">
    <property type="entry name" value="SERINE INCORPORATOR"/>
    <property type="match status" value="1"/>
</dbReference>
<keyword evidence="5 6" id="KW-0472">Membrane</keyword>
<dbReference type="GO" id="GO:0016020">
    <property type="term" value="C:membrane"/>
    <property type="evidence" value="ECO:0007669"/>
    <property type="project" value="UniProtKB-SubCell"/>
</dbReference>
<protein>
    <submittedName>
        <fullName evidence="7">Serine incorporator</fullName>
    </submittedName>
</protein>
<feature type="transmembrane region" description="Helical" evidence="6">
    <location>
        <begin position="132"/>
        <end position="150"/>
    </location>
</feature>
<feature type="transmembrane region" description="Helical" evidence="6">
    <location>
        <begin position="217"/>
        <end position="236"/>
    </location>
</feature>
<dbReference type="Proteomes" id="UP000078348">
    <property type="component" value="Unassembled WGS sequence"/>
</dbReference>
<keyword evidence="4 6" id="KW-1133">Transmembrane helix</keyword>
<feature type="transmembrane region" description="Helical" evidence="6">
    <location>
        <begin position="275"/>
        <end position="296"/>
    </location>
</feature>
<evidence type="ECO:0000256" key="4">
    <source>
        <dbReference type="ARBA" id="ARBA00022989"/>
    </source>
</evidence>
<keyword evidence="3 6" id="KW-0812">Transmembrane</keyword>
<feature type="transmembrane region" description="Helical" evidence="6">
    <location>
        <begin position="31"/>
        <end position="49"/>
    </location>
</feature>
<dbReference type="AlphaFoldDB" id="A0A196S8U7"/>
<evidence type="ECO:0000256" key="5">
    <source>
        <dbReference type="ARBA" id="ARBA00023136"/>
    </source>
</evidence>
<dbReference type="Pfam" id="PF03348">
    <property type="entry name" value="Serinc"/>
    <property type="match status" value="2"/>
</dbReference>
<evidence type="ECO:0000313" key="8">
    <source>
        <dbReference type="Proteomes" id="UP000078348"/>
    </source>
</evidence>
<evidence type="ECO:0000256" key="2">
    <source>
        <dbReference type="ARBA" id="ARBA00006665"/>
    </source>
</evidence>
<proteinExistence type="inferred from homology"/>
<feature type="transmembrane region" description="Helical" evidence="6">
    <location>
        <begin position="333"/>
        <end position="354"/>
    </location>
</feature>
<dbReference type="PANTHER" id="PTHR10383:SF9">
    <property type="entry name" value="SERINE INCORPORATOR, ISOFORM F"/>
    <property type="match status" value="1"/>
</dbReference>
<feature type="transmembrane region" description="Helical" evidence="6">
    <location>
        <begin position="69"/>
        <end position="91"/>
    </location>
</feature>
<feature type="transmembrane region" description="Helical" evidence="6">
    <location>
        <begin position="243"/>
        <end position="263"/>
    </location>
</feature>
<feature type="transmembrane region" description="Helical" evidence="6">
    <location>
        <begin position="184"/>
        <end position="205"/>
    </location>
</feature>
<evidence type="ECO:0000256" key="1">
    <source>
        <dbReference type="ARBA" id="ARBA00004141"/>
    </source>
</evidence>
<dbReference type="InterPro" id="IPR005016">
    <property type="entry name" value="TDE1/TMS"/>
</dbReference>
<organism evidence="7 8">
    <name type="scientific">Blastocystis sp. subtype 1 (strain ATCC 50177 / NandII)</name>
    <dbReference type="NCBI Taxonomy" id="478820"/>
    <lineage>
        <taxon>Eukaryota</taxon>
        <taxon>Sar</taxon>
        <taxon>Stramenopiles</taxon>
        <taxon>Bigyra</taxon>
        <taxon>Opalozoa</taxon>
        <taxon>Opalinata</taxon>
        <taxon>Blastocystidae</taxon>
        <taxon>Blastocystis</taxon>
    </lineage>
</organism>
<feature type="transmembrane region" description="Helical" evidence="6">
    <location>
        <begin position="374"/>
        <end position="393"/>
    </location>
</feature>
<reference evidence="7 8" key="1">
    <citation type="submission" date="2016-05" db="EMBL/GenBank/DDBJ databases">
        <title>Nuclear genome of Blastocystis sp. subtype 1 NandII.</title>
        <authorList>
            <person name="Gentekaki E."/>
            <person name="Curtis B."/>
            <person name="Stairs C."/>
            <person name="Eme L."/>
            <person name="Herman E."/>
            <person name="Klimes V."/>
            <person name="Arias M.C."/>
            <person name="Elias M."/>
            <person name="Hilliou F."/>
            <person name="Klute M."/>
            <person name="Malik S.-B."/>
            <person name="Pightling A."/>
            <person name="Rachubinski R."/>
            <person name="Salas D."/>
            <person name="Schlacht A."/>
            <person name="Suga H."/>
            <person name="Archibald J."/>
            <person name="Ball S.G."/>
            <person name="Clark G."/>
            <person name="Dacks J."/>
            <person name="Van Der Giezen M."/>
            <person name="Tsaousis A."/>
            <person name="Roger A."/>
        </authorList>
    </citation>
    <scope>NUCLEOTIDE SEQUENCE [LARGE SCALE GENOMIC DNA]</scope>
    <source>
        <strain evidence="8">ATCC 50177 / NandII</strain>
    </source>
</reference>
<comment type="caution">
    <text evidence="7">The sequence shown here is derived from an EMBL/GenBank/DDBJ whole genome shotgun (WGS) entry which is preliminary data.</text>
</comment>
<comment type="subcellular location">
    <subcellularLocation>
        <location evidence="1">Membrane</location>
        <topology evidence="1">Multi-pass membrane protein</topology>
    </subcellularLocation>
</comment>
<comment type="similarity">
    <text evidence="2">Belongs to the TDE1 family.</text>
</comment>
<dbReference type="STRING" id="478820.A0A196S8U7"/>
<name>A0A196S8U7_BLAHN</name>
<evidence type="ECO:0000256" key="3">
    <source>
        <dbReference type="ARBA" id="ARBA00022692"/>
    </source>
</evidence>
<dbReference type="EMBL" id="LXWW01000390">
    <property type="protein sequence ID" value="OAO13453.1"/>
    <property type="molecule type" value="Genomic_DNA"/>
</dbReference>
<evidence type="ECO:0000313" key="7">
    <source>
        <dbReference type="EMBL" id="OAO13453.1"/>
    </source>
</evidence>
<sequence>MVLGINPLSILFCTCGTITGNAKKKMSNPQYYTIYLIWMIICLVFEYIPSEPYVNSKLDKIFGTHGIEIVYRISASIAASFLLLFLCTLAWPWTHHMFMGIFFVVLLLMGWLFIWGIKSDAWIVPYRSLCRIVSFFYLVLQLMAFVDFSFTLHEMITAKLDETNKRYKYTEKTCCCRNQWTSMYLTLSFVLCVGSIAACIAFYFIFRVNGSLCARNIIVITITLAMGILITFMCITEKINRGFLPPAVFFAITVFYLLSALLTNSSDACNPFKNVSTFGITLINLFLNVTSGYWMAYRIRNEKVDEPDVESVQTDKKEEGAVSIPDEDSRQWCVFNFCMVLASMYLSMMCSAWYDGDIKERSSQIFDFSSPMSFWVYNSSIWIAFLVFLYILVAPMVNTNRTYV</sequence>